<dbReference type="AlphaFoldDB" id="A0A1A8B7M7"/>
<protein>
    <submittedName>
        <fullName evidence="2">Uncharacterized protein</fullName>
    </submittedName>
</protein>
<reference evidence="2" key="1">
    <citation type="submission" date="2016-05" db="EMBL/GenBank/DDBJ databases">
        <authorList>
            <person name="Lavstsen T."/>
            <person name="Jespersen J.S."/>
        </authorList>
    </citation>
    <scope>NUCLEOTIDE SEQUENCE</scope>
    <source>
        <tissue evidence="2">Brain</tissue>
    </source>
</reference>
<feature type="non-terminal residue" evidence="2">
    <location>
        <position position="157"/>
    </location>
</feature>
<proteinExistence type="predicted"/>
<gene>
    <name evidence="2" type="primary">OLA.11871</name>
</gene>
<feature type="non-terminal residue" evidence="2">
    <location>
        <position position="1"/>
    </location>
</feature>
<accession>A0A1A8B7M7</accession>
<dbReference type="EMBL" id="HADY01024196">
    <property type="protein sequence ID" value="SBP62681.1"/>
    <property type="molecule type" value="Transcribed_RNA"/>
</dbReference>
<feature type="region of interest" description="Disordered" evidence="1">
    <location>
        <begin position="129"/>
        <end position="157"/>
    </location>
</feature>
<sequence length="157" mass="17824">GDYRLDPASQNLDDDSTLNFDQGEAFAEQLSGLIPPAYIQPLIAQPPRMVPLKLETVYPHSDDEIVKILNEKYWVPQMRIPSRASQPVSSQPLRKSFVVRSKNAYQRKRFLQTKTTYIPKYEFSKMNYANSPEETAPTPARKPVQHGSISENVGKTS</sequence>
<evidence type="ECO:0000313" key="2">
    <source>
        <dbReference type="EMBL" id="SBP62681.1"/>
    </source>
</evidence>
<evidence type="ECO:0000256" key="1">
    <source>
        <dbReference type="SAM" id="MobiDB-lite"/>
    </source>
</evidence>
<name>A0A1A8B7M7_NOTFU</name>
<organism evidence="2">
    <name type="scientific">Nothobranchius furzeri</name>
    <name type="common">Turquoise killifish</name>
    <dbReference type="NCBI Taxonomy" id="105023"/>
    <lineage>
        <taxon>Eukaryota</taxon>
        <taxon>Metazoa</taxon>
        <taxon>Chordata</taxon>
        <taxon>Craniata</taxon>
        <taxon>Vertebrata</taxon>
        <taxon>Euteleostomi</taxon>
        <taxon>Actinopterygii</taxon>
        <taxon>Neopterygii</taxon>
        <taxon>Teleostei</taxon>
        <taxon>Neoteleostei</taxon>
        <taxon>Acanthomorphata</taxon>
        <taxon>Ovalentaria</taxon>
        <taxon>Atherinomorphae</taxon>
        <taxon>Cyprinodontiformes</taxon>
        <taxon>Nothobranchiidae</taxon>
        <taxon>Nothobranchius</taxon>
    </lineage>
</organism>
<feature type="compositionally biased region" description="Polar residues" evidence="1">
    <location>
        <begin position="147"/>
        <end position="157"/>
    </location>
</feature>
<reference evidence="2" key="2">
    <citation type="submission" date="2016-06" db="EMBL/GenBank/DDBJ databases">
        <title>The genome of a short-lived fish provides insights into sex chromosome evolution and the genetic control of aging.</title>
        <authorList>
            <person name="Reichwald K."/>
            <person name="Felder M."/>
            <person name="Petzold A."/>
            <person name="Koch P."/>
            <person name="Groth M."/>
            <person name="Platzer M."/>
        </authorList>
    </citation>
    <scope>NUCLEOTIDE SEQUENCE</scope>
    <source>
        <tissue evidence="2">Brain</tissue>
    </source>
</reference>